<name>A0ABY3VP10_9MYCO</name>
<dbReference type="RefSeq" id="WP_240260676.1">
    <property type="nucleotide sequence ID" value="NZ_CP092488.2"/>
</dbReference>
<dbReference type="EMBL" id="CP092488">
    <property type="protein sequence ID" value="UMB68942.1"/>
    <property type="molecule type" value="Genomic_DNA"/>
</dbReference>
<evidence type="ECO:0000256" key="1">
    <source>
        <dbReference type="SAM" id="Phobius"/>
    </source>
</evidence>
<feature type="transmembrane region" description="Helical" evidence="1">
    <location>
        <begin position="21"/>
        <end position="42"/>
    </location>
</feature>
<keyword evidence="1" id="KW-0472">Membrane</keyword>
<feature type="transmembrane region" description="Helical" evidence="1">
    <location>
        <begin position="91"/>
        <end position="109"/>
    </location>
</feature>
<evidence type="ECO:0000313" key="2">
    <source>
        <dbReference type="EMBL" id="UMB68942.1"/>
    </source>
</evidence>
<gene>
    <name evidence="2" type="ORF">MKK62_21525</name>
</gene>
<keyword evidence="3" id="KW-1185">Reference proteome</keyword>
<keyword evidence="1" id="KW-1133">Transmembrane helix</keyword>
<keyword evidence="1" id="KW-0812">Transmembrane</keyword>
<feature type="transmembrane region" description="Helical" evidence="1">
    <location>
        <begin position="62"/>
        <end position="84"/>
    </location>
</feature>
<dbReference type="Proteomes" id="UP001055336">
    <property type="component" value="Chromosome"/>
</dbReference>
<feature type="transmembrane region" description="Helical" evidence="1">
    <location>
        <begin position="129"/>
        <end position="146"/>
    </location>
</feature>
<protein>
    <submittedName>
        <fullName evidence="2">DUF4383 domain-containing protein</fullName>
    </submittedName>
</protein>
<sequence length="164" mass="17444">MTDNIDAESRAAQLRWAPVQISALVVGVVFLLVGILGFIPGITTHYAMLTAAGPHSGAELFGLFNVSILHNIVHLAFGVAGLALSRNAMAARAFLIIGGAIYVVLWIYGLVINQNKPINFVPVNTGDNWLHFALGAGMLALGVLFGRPQALASSRRDDVRRIGT</sequence>
<accession>A0ABY3VP10</accession>
<organism evidence="2 3">
    <name type="scientific">Mycobacterium paraterrae</name>
    <dbReference type="NCBI Taxonomy" id="577492"/>
    <lineage>
        <taxon>Bacteria</taxon>
        <taxon>Bacillati</taxon>
        <taxon>Actinomycetota</taxon>
        <taxon>Actinomycetes</taxon>
        <taxon>Mycobacteriales</taxon>
        <taxon>Mycobacteriaceae</taxon>
        <taxon>Mycobacterium</taxon>
    </lineage>
</organism>
<proteinExistence type="predicted"/>
<evidence type="ECO:0000313" key="3">
    <source>
        <dbReference type="Proteomes" id="UP001055336"/>
    </source>
</evidence>
<dbReference type="Pfam" id="PF14325">
    <property type="entry name" value="DUF4383"/>
    <property type="match status" value="1"/>
</dbReference>
<reference evidence="2" key="1">
    <citation type="submission" date="2022-08" db="EMBL/GenBank/DDBJ databases">
        <title>Whole genome sequencing of non-tuberculosis mycobacteria type-strains.</title>
        <authorList>
            <person name="Igarashi Y."/>
            <person name="Osugi A."/>
            <person name="Mitarai S."/>
        </authorList>
    </citation>
    <scope>NUCLEOTIDE SEQUENCE</scope>
    <source>
        <strain evidence="2">DSM 45127</strain>
    </source>
</reference>